<evidence type="ECO:0000313" key="1">
    <source>
        <dbReference type="EMBL" id="CAF1527763.1"/>
    </source>
</evidence>
<sequence>MANKKKTKRCSTSTITKRRIRNNIRPIQASSSQSNTASTIQTIISNLSTSSKRSPLPSQQKIMKRTKLDITSTSANSNSNVPMDGYTILQNQVLFILMCKTNCE</sequence>
<accession>A0A815UZM8</accession>
<comment type="caution">
    <text evidence="1">The sequence shown here is derived from an EMBL/GenBank/DDBJ whole genome shotgun (WGS) entry which is preliminary data.</text>
</comment>
<proteinExistence type="predicted"/>
<reference evidence="1" key="1">
    <citation type="submission" date="2021-02" db="EMBL/GenBank/DDBJ databases">
        <authorList>
            <person name="Nowell W R."/>
        </authorList>
    </citation>
    <scope>NUCLEOTIDE SEQUENCE</scope>
</reference>
<gene>
    <name evidence="1" type="ORF">ZHD862_LOCUS38625</name>
</gene>
<protein>
    <submittedName>
        <fullName evidence="1">Uncharacterized protein</fullName>
    </submittedName>
</protein>
<evidence type="ECO:0000313" key="2">
    <source>
        <dbReference type="Proteomes" id="UP000663864"/>
    </source>
</evidence>
<organism evidence="1 2">
    <name type="scientific">Rotaria sordida</name>
    <dbReference type="NCBI Taxonomy" id="392033"/>
    <lineage>
        <taxon>Eukaryota</taxon>
        <taxon>Metazoa</taxon>
        <taxon>Spiralia</taxon>
        <taxon>Gnathifera</taxon>
        <taxon>Rotifera</taxon>
        <taxon>Eurotatoria</taxon>
        <taxon>Bdelloidea</taxon>
        <taxon>Philodinida</taxon>
        <taxon>Philodinidae</taxon>
        <taxon>Rotaria</taxon>
    </lineage>
</organism>
<name>A0A815UZM8_9BILA</name>
<feature type="non-terminal residue" evidence="1">
    <location>
        <position position="1"/>
    </location>
</feature>
<dbReference type="Proteomes" id="UP000663864">
    <property type="component" value="Unassembled WGS sequence"/>
</dbReference>
<dbReference type="EMBL" id="CAJNOT010009909">
    <property type="protein sequence ID" value="CAF1527763.1"/>
    <property type="molecule type" value="Genomic_DNA"/>
</dbReference>
<dbReference type="AlphaFoldDB" id="A0A815UZM8"/>